<dbReference type="Proteomes" id="UP000054558">
    <property type="component" value="Unassembled WGS sequence"/>
</dbReference>
<dbReference type="Pfam" id="PF00443">
    <property type="entry name" value="UCH"/>
    <property type="match status" value="1"/>
</dbReference>
<evidence type="ECO:0000256" key="5">
    <source>
        <dbReference type="ARBA" id="ARBA00022786"/>
    </source>
</evidence>
<dbReference type="STRING" id="105231.A0A0U9HI24"/>
<feature type="domain" description="USP" evidence="9">
    <location>
        <begin position="78"/>
        <end position="400"/>
    </location>
</feature>
<evidence type="ECO:0000256" key="4">
    <source>
        <dbReference type="ARBA" id="ARBA00022670"/>
    </source>
</evidence>
<dbReference type="SUPFAM" id="SSF54001">
    <property type="entry name" value="Cysteine proteinases"/>
    <property type="match status" value="1"/>
</dbReference>
<keyword evidence="7" id="KW-0788">Thiol protease</keyword>
<dbReference type="PROSITE" id="PS00972">
    <property type="entry name" value="USP_1"/>
    <property type="match status" value="1"/>
</dbReference>
<comment type="catalytic activity">
    <reaction evidence="1">
        <text>Thiol-dependent hydrolysis of ester, thioester, amide, peptide and isopeptide bonds formed by the C-terminal Gly of ubiquitin (a 76-residue protein attached to proteins as an intracellular targeting signal).</text>
        <dbReference type="EC" id="3.4.19.12"/>
    </reaction>
</comment>
<dbReference type="GO" id="GO:0016579">
    <property type="term" value="P:protein deubiquitination"/>
    <property type="evidence" value="ECO:0007669"/>
    <property type="project" value="InterPro"/>
</dbReference>
<evidence type="ECO:0000256" key="7">
    <source>
        <dbReference type="ARBA" id="ARBA00022807"/>
    </source>
</evidence>
<feature type="compositionally biased region" description="Basic and acidic residues" evidence="8">
    <location>
        <begin position="786"/>
        <end position="813"/>
    </location>
</feature>
<name>A0A0U9HI24_KLENI</name>
<dbReference type="GO" id="GO:0005829">
    <property type="term" value="C:cytosol"/>
    <property type="evidence" value="ECO:0000318"/>
    <property type="project" value="GO_Central"/>
</dbReference>
<dbReference type="PANTHER" id="PTHR24006">
    <property type="entry name" value="UBIQUITIN CARBOXYL-TERMINAL HYDROLASE"/>
    <property type="match status" value="1"/>
</dbReference>
<evidence type="ECO:0000259" key="9">
    <source>
        <dbReference type="PROSITE" id="PS50235"/>
    </source>
</evidence>
<feature type="compositionally biased region" description="Pro residues" evidence="8">
    <location>
        <begin position="644"/>
        <end position="661"/>
    </location>
</feature>
<proteinExistence type="inferred from homology"/>
<keyword evidence="6 10" id="KW-0378">Hydrolase</keyword>
<keyword evidence="4" id="KW-0645">Protease</keyword>
<gene>
    <name evidence="10" type="ORF">KFL_000300470</name>
</gene>
<dbReference type="PROSITE" id="PS50235">
    <property type="entry name" value="USP_3"/>
    <property type="match status" value="1"/>
</dbReference>
<dbReference type="GO" id="GO:0005634">
    <property type="term" value="C:nucleus"/>
    <property type="evidence" value="ECO:0000318"/>
    <property type="project" value="GO_Central"/>
</dbReference>
<dbReference type="GO" id="GO:0006508">
    <property type="term" value="P:proteolysis"/>
    <property type="evidence" value="ECO:0007669"/>
    <property type="project" value="UniProtKB-KW"/>
</dbReference>
<feature type="region of interest" description="Disordered" evidence="8">
    <location>
        <begin position="867"/>
        <end position="923"/>
    </location>
</feature>
<accession>A0A0U9HI24</accession>
<feature type="region of interest" description="Disordered" evidence="8">
    <location>
        <begin position="505"/>
        <end position="558"/>
    </location>
</feature>
<feature type="region of interest" description="Disordered" evidence="8">
    <location>
        <begin position="419"/>
        <end position="483"/>
    </location>
</feature>
<dbReference type="AlphaFoldDB" id="A0A0U9HI24"/>
<organism evidence="10 11">
    <name type="scientific">Klebsormidium nitens</name>
    <name type="common">Green alga</name>
    <name type="synonym">Ulothrix nitens</name>
    <dbReference type="NCBI Taxonomy" id="105231"/>
    <lineage>
        <taxon>Eukaryota</taxon>
        <taxon>Viridiplantae</taxon>
        <taxon>Streptophyta</taxon>
        <taxon>Klebsormidiophyceae</taxon>
        <taxon>Klebsormidiales</taxon>
        <taxon>Klebsormidiaceae</taxon>
        <taxon>Klebsormidium</taxon>
    </lineage>
</organism>
<dbReference type="InterPro" id="IPR001394">
    <property type="entry name" value="Peptidase_C19_UCH"/>
</dbReference>
<dbReference type="InterPro" id="IPR028889">
    <property type="entry name" value="USP"/>
</dbReference>
<dbReference type="InterPro" id="IPR050164">
    <property type="entry name" value="Peptidase_C19"/>
</dbReference>
<keyword evidence="5" id="KW-0833">Ubl conjugation pathway</keyword>
<evidence type="ECO:0000256" key="6">
    <source>
        <dbReference type="ARBA" id="ARBA00022801"/>
    </source>
</evidence>
<evidence type="ECO:0000313" key="11">
    <source>
        <dbReference type="Proteomes" id="UP000054558"/>
    </source>
</evidence>
<dbReference type="GO" id="GO:0004843">
    <property type="term" value="F:cysteine-type deubiquitinase activity"/>
    <property type="evidence" value="ECO:0000318"/>
    <property type="project" value="GO_Central"/>
</dbReference>
<protein>
    <recommendedName>
        <fullName evidence="3">ubiquitinyl hydrolase 1</fullName>
        <ecNumber evidence="3">3.4.19.12</ecNumber>
    </recommendedName>
</protein>
<keyword evidence="11" id="KW-1185">Reference proteome</keyword>
<dbReference type="OMA" id="GSACEQH"/>
<dbReference type="GO" id="GO:0031647">
    <property type="term" value="P:regulation of protein stability"/>
    <property type="evidence" value="ECO:0000318"/>
    <property type="project" value="GO_Central"/>
</dbReference>
<feature type="region of interest" description="Disordered" evidence="8">
    <location>
        <begin position="593"/>
        <end position="813"/>
    </location>
</feature>
<evidence type="ECO:0000313" key="10">
    <source>
        <dbReference type="EMBL" id="GAQ79449.1"/>
    </source>
</evidence>
<reference evidence="10 11" key="1">
    <citation type="journal article" date="2014" name="Nat. Commun.">
        <title>Klebsormidium flaccidum genome reveals primary factors for plant terrestrial adaptation.</title>
        <authorList>
            <person name="Hori K."/>
            <person name="Maruyama F."/>
            <person name="Fujisawa T."/>
            <person name="Togashi T."/>
            <person name="Yamamoto N."/>
            <person name="Seo M."/>
            <person name="Sato S."/>
            <person name="Yamada T."/>
            <person name="Mori H."/>
            <person name="Tajima N."/>
            <person name="Moriyama T."/>
            <person name="Ikeuchi M."/>
            <person name="Watanabe M."/>
            <person name="Wada H."/>
            <person name="Kobayashi K."/>
            <person name="Saito M."/>
            <person name="Masuda T."/>
            <person name="Sasaki-Sekimoto Y."/>
            <person name="Mashiguchi K."/>
            <person name="Awai K."/>
            <person name="Shimojima M."/>
            <person name="Masuda S."/>
            <person name="Iwai M."/>
            <person name="Nobusawa T."/>
            <person name="Narise T."/>
            <person name="Kondo S."/>
            <person name="Saito H."/>
            <person name="Sato R."/>
            <person name="Murakawa M."/>
            <person name="Ihara Y."/>
            <person name="Oshima-Yamada Y."/>
            <person name="Ohtaka K."/>
            <person name="Satoh M."/>
            <person name="Sonobe K."/>
            <person name="Ishii M."/>
            <person name="Ohtani R."/>
            <person name="Kanamori-Sato M."/>
            <person name="Honoki R."/>
            <person name="Miyazaki D."/>
            <person name="Mochizuki H."/>
            <person name="Umetsu J."/>
            <person name="Higashi K."/>
            <person name="Shibata D."/>
            <person name="Kamiya Y."/>
            <person name="Sato N."/>
            <person name="Nakamura Y."/>
            <person name="Tabata S."/>
            <person name="Ida S."/>
            <person name="Kurokawa K."/>
            <person name="Ohta H."/>
        </authorList>
    </citation>
    <scope>NUCLEOTIDE SEQUENCE [LARGE SCALE GENOMIC DNA]</scope>
    <source>
        <strain evidence="10 11">NIES-2285</strain>
    </source>
</reference>
<feature type="region of interest" description="Disordered" evidence="8">
    <location>
        <begin position="1"/>
        <end position="45"/>
    </location>
</feature>
<evidence type="ECO:0000256" key="2">
    <source>
        <dbReference type="ARBA" id="ARBA00009085"/>
    </source>
</evidence>
<evidence type="ECO:0000256" key="3">
    <source>
        <dbReference type="ARBA" id="ARBA00012759"/>
    </source>
</evidence>
<dbReference type="InterPro" id="IPR018200">
    <property type="entry name" value="USP_CS"/>
</dbReference>
<sequence length="1029" mass="106521">MQERLRLAGASSDAGPSEPQQHSARLDHSTSGDGSGVHVSANGGAGTGSTGAAGLGVLSSDCQPVEVSMYLDVPQPGVGLTNLGNTCYLNSVLQCLLHTRPLHNLLLERYHSEHCEYGHGRADGFCPLCLLERRLRGSFFTEPKHPRPLAIAKNLHRILNTHGLVLVLRIGEQEDAHELLRLMIDSCHRTCLLQQRGLPMTALKRFEDRTGKVPTVISDIFGGVLQSQVKCLTCNFESNKRDVFMDLSLDLAPSTHSVYAALQAFITPERLDGANKYRCERCKKLSAARKQMQILRAPNVLVIQLKRFENICGGKITRHVHFSETLSLAGFMAPGSRDPPPEYTLYALIVHEGSTQQLGHYYACAKASRVWYCFNDSSVRPVHWSDVSRQGAYILFYLRTRPPGSVFFYPPKSQVLTKESAGGAARVNKQQPPEGNRGAVESPVSAKTGRTEAGGTSTGPLIGPQLPPGYRGPVKQPGSAEVGRANLGNGAAAAAVGPLYGPQLPPGYRGPVEPPANSEGGRAGLGNGAAAEAAGPLYGPQLPPGSRGPVESGTGAGTVQTEVGSSAAALSAGPSYEPQLPLNFLGPVGSISEPELAGSKSRDERGALSAGPSCELPTPLGPVGVSGGTGQSNSESSSQMKGPPARPVPPLPIPPETPPLPQGLVSQAVTAEGNQGGRCERGGTGPPLSPGGAVEGAGRKMLNPSLDGKPLADPCDNSGGADHAVSVTTNGSVDQAGRAESNGGDVSVPLGDDVCMSGSKMGAAGEREPHSLKRRLSGSDAPVAPESKRKVSKSERMFDVEVDGRLKSGEDNRGGLICEAAGGGDTQDTVEHRASVAGAGDGVAAGDLVMPSVIGLGNGIGQEGSKLGSGGVGKDVQTGNSTGQGREAARLGSRKIDGGEGVVRAAASGPPQPDTLLNGGEGMSTRPQGALVEVHGAPGGHMDAGGKVEIVDASAWSLAFSYGSDDDEEREETLKKAGVIGLSSSACPVEGRIFDQGLKTDHKPLPGLVEAESLLQGGPGLGIFGWSKT</sequence>
<dbReference type="OrthoDB" id="420187at2759"/>
<comment type="similarity">
    <text evidence="2">Belongs to the peptidase C19 family.</text>
</comment>
<evidence type="ECO:0000256" key="1">
    <source>
        <dbReference type="ARBA" id="ARBA00000707"/>
    </source>
</evidence>
<feature type="compositionally biased region" description="Polar residues" evidence="8">
    <location>
        <begin position="631"/>
        <end position="640"/>
    </location>
</feature>
<dbReference type="PROSITE" id="PS00973">
    <property type="entry name" value="USP_2"/>
    <property type="match status" value="1"/>
</dbReference>
<dbReference type="Gene3D" id="3.90.70.10">
    <property type="entry name" value="Cysteine proteinases"/>
    <property type="match status" value="1"/>
</dbReference>
<evidence type="ECO:0000256" key="8">
    <source>
        <dbReference type="SAM" id="MobiDB-lite"/>
    </source>
</evidence>
<dbReference type="PANTHER" id="PTHR24006:SF758">
    <property type="entry name" value="UBIQUITIN CARBOXYL-TERMINAL HYDROLASE 36"/>
    <property type="match status" value="1"/>
</dbReference>
<dbReference type="EC" id="3.4.19.12" evidence="3"/>
<dbReference type="InterPro" id="IPR038765">
    <property type="entry name" value="Papain-like_cys_pep_sf"/>
</dbReference>
<dbReference type="EMBL" id="DF236979">
    <property type="protein sequence ID" value="GAQ79449.1"/>
    <property type="molecule type" value="Genomic_DNA"/>
</dbReference>